<organism evidence="2 3">
    <name type="scientific">Solanum commersonii</name>
    <name type="common">Commerson's wild potato</name>
    <name type="synonym">Commerson's nightshade</name>
    <dbReference type="NCBI Taxonomy" id="4109"/>
    <lineage>
        <taxon>Eukaryota</taxon>
        <taxon>Viridiplantae</taxon>
        <taxon>Streptophyta</taxon>
        <taxon>Embryophyta</taxon>
        <taxon>Tracheophyta</taxon>
        <taxon>Spermatophyta</taxon>
        <taxon>Magnoliopsida</taxon>
        <taxon>eudicotyledons</taxon>
        <taxon>Gunneridae</taxon>
        <taxon>Pentapetalae</taxon>
        <taxon>asterids</taxon>
        <taxon>lamiids</taxon>
        <taxon>Solanales</taxon>
        <taxon>Solanaceae</taxon>
        <taxon>Solanoideae</taxon>
        <taxon>Solaneae</taxon>
        <taxon>Solanum</taxon>
    </lineage>
</organism>
<dbReference type="Pfam" id="PF01578">
    <property type="entry name" value="Cytochrom_C_asm"/>
    <property type="match status" value="1"/>
</dbReference>
<reference evidence="2 3" key="1">
    <citation type="submission" date="2020-09" db="EMBL/GenBank/DDBJ databases">
        <title>De no assembly of potato wild relative species, Solanum commersonii.</title>
        <authorList>
            <person name="Cho K."/>
        </authorList>
    </citation>
    <scope>NUCLEOTIDE SEQUENCE [LARGE SCALE GENOMIC DNA]</scope>
    <source>
        <strain evidence="2">LZ3.2</strain>
        <tissue evidence="2">Leaf</tissue>
    </source>
</reference>
<proteinExistence type="predicted"/>
<dbReference type="AlphaFoldDB" id="A0A9J5WLB4"/>
<keyword evidence="3" id="KW-1185">Reference proteome</keyword>
<evidence type="ECO:0000259" key="1">
    <source>
        <dbReference type="Pfam" id="PF01578"/>
    </source>
</evidence>
<name>A0A9J5WLB4_SOLCO</name>
<dbReference type="OrthoDB" id="1640at2759"/>
<feature type="domain" description="Cytochrome c assembly protein" evidence="1">
    <location>
        <begin position="20"/>
        <end position="68"/>
    </location>
</feature>
<dbReference type="Proteomes" id="UP000824120">
    <property type="component" value="Chromosome 11"/>
</dbReference>
<evidence type="ECO:0000313" key="3">
    <source>
        <dbReference type="Proteomes" id="UP000824120"/>
    </source>
</evidence>
<protein>
    <recommendedName>
        <fullName evidence="1">Cytochrome c assembly protein domain-containing protein</fullName>
    </recommendedName>
</protein>
<comment type="caution">
    <text evidence="2">The sequence shown here is derived from an EMBL/GenBank/DDBJ whole genome shotgun (WGS) entry which is preliminary data.</text>
</comment>
<sequence length="80" mass="8408">MSSRQAAMVKLVDTLLLGSSANASRKITGPSAILTQGFATSGILTEIHQSGILVPALQSEWLIMHVPIDSTIGLLELSGY</sequence>
<evidence type="ECO:0000313" key="2">
    <source>
        <dbReference type="EMBL" id="KAG5576165.1"/>
    </source>
</evidence>
<accession>A0A9J5WLB4</accession>
<dbReference type="InterPro" id="IPR002541">
    <property type="entry name" value="Cyt_c_assembly"/>
</dbReference>
<dbReference type="GO" id="GO:0020037">
    <property type="term" value="F:heme binding"/>
    <property type="evidence" value="ECO:0007669"/>
    <property type="project" value="InterPro"/>
</dbReference>
<dbReference type="GO" id="GO:0017004">
    <property type="term" value="P:cytochrome complex assembly"/>
    <property type="evidence" value="ECO:0007669"/>
    <property type="project" value="InterPro"/>
</dbReference>
<dbReference type="EMBL" id="JACXVP010000011">
    <property type="protein sequence ID" value="KAG5576165.1"/>
    <property type="molecule type" value="Genomic_DNA"/>
</dbReference>
<gene>
    <name evidence="2" type="ORF">H5410_056299</name>
</gene>